<dbReference type="InterPro" id="IPR001451">
    <property type="entry name" value="Hexapep"/>
</dbReference>
<name>G0GA96_WINT7</name>
<dbReference type="InterPro" id="IPR047324">
    <property type="entry name" value="LbH_gamma_CA-like"/>
</dbReference>
<proteinExistence type="predicted"/>
<protein>
    <recommendedName>
        <fullName evidence="3">Gamma carbonic anhydrase family protein</fullName>
    </recommendedName>
</protein>
<dbReference type="InterPro" id="IPR011004">
    <property type="entry name" value="Trimer_LpxA-like_sf"/>
</dbReference>
<evidence type="ECO:0000313" key="1">
    <source>
        <dbReference type="EMBL" id="AEJ60932.1"/>
    </source>
</evidence>
<dbReference type="OrthoDB" id="9803036at2"/>
<dbReference type="EMBL" id="CP002903">
    <property type="protein sequence ID" value="AEJ60932.1"/>
    <property type="molecule type" value="Genomic_DNA"/>
</dbReference>
<dbReference type="Pfam" id="PF00132">
    <property type="entry name" value="Hexapep"/>
    <property type="match status" value="1"/>
</dbReference>
<sequence length="173" mass="18266">MLHAIGERVPRMDETAFVAWNAEVCGSVDLGPHASVWFGASVRADIAPITIGAHTNVQDNASVHVDVDLPVVIGSYVTIGHNAVIHGCTIGDGSLIGMGAVVLSGAVIGEESLVGAGALITEGKEFPPRSLILGSPARVMRSLTDEEVARIRQNALLYADLARSAREEYREVR</sequence>
<dbReference type="AlphaFoldDB" id="G0GA96"/>
<organism evidence="1 2">
    <name type="scientific">Winmispira thermophila (strain ATCC 700085 / DSM 6578 / Z-1203)</name>
    <name type="common">Spirochaeta thermophila</name>
    <dbReference type="NCBI Taxonomy" id="869211"/>
    <lineage>
        <taxon>Bacteria</taxon>
        <taxon>Pseudomonadati</taxon>
        <taxon>Spirochaetota</taxon>
        <taxon>Spirochaetia</taxon>
        <taxon>Winmispirales</taxon>
        <taxon>Winmispiraceae</taxon>
        <taxon>Winmispira</taxon>
    </lineage>
</organism>
<gene>
    <name evidence="1" type="ordered locus">Spith_0652</name>
</gene>
<dbReference type="STRING" id="869211.Spith_0652"/>
<dbReference type="HOGENOM" id="CLU_064827_4_1_12"/>
<keyword evidence="2" id="KW-1185">Reference proteome</keyword>
<evidence type="ECO:0008006" key="3">
    <source>
        <dbReference type="Google" id="ProtNLM"/>
    </source>
</evidence>
<dbReference type="PANTHER" id="PTHR13061:SF29">
    <property type="entry name" value="GAMMA CARBONIC ANHYDRASE-LIKE 1, MITOCHONDRIAL-RELATED"/>
    <property type="match status" value="1"/>
</dbReference>
<accession>G0GA96</accession>
<dbReference type="CDD" id="cd04645">
    <property type="entry name" value="LbH_gamma_CA_like"/>
    <property type="match status" value="1"/>
</dbReference>
<dbReference type="KEGG" id="stq:Spith_0652"/>
<dbReference type="PANTHER" id="PTHR13061">
    <property type="entry name" value="DYNACTIN SUBUNIT P25"/>
    <property type="match status" value="1"/>
</dbReference>
<reference evidence="1 2" key="1">
    <citation type="submission" date="2011-06" db="EMBL/GenBank/DDBJ databases">
        <title>The complete genome of Spirochaeta thermophila DSM 6578.</title>
        <authorList>
            <consortium name="US DOE Joint Genome Institute (JGI-PGF)"/>
            <person name="Lucas S."/>
            <person name="Lapidus A."/>
            <person name="Bruce D."/>
            <person name="Goodwin L."/>
            <person name="Pitluck S."/>
            <person name="Peters L."/>
            <person name="Kyrpides N."/>
            <person name="Mavromatis K."/>
            <person name="Ivanova N."/>
            <person name="Mikailova N."/>
            <person name="Pagani I."/>
            <person name="Chertkov O."/>
            <person name="Detter J.C."/>
            <person name="Tapia R."/>
            <person name="Han C."/>
            <person name="Land M."/>
            <person name="Hauser L."/>
            <person name="Markowitz V."/>
            <person name="Cheng J.-F."/>
            <person name="Hugenholtz P."/>
            <person name="Woyke T."/>
            <person name="Wu D."/>
            <person name="Spring S."/>
            <person name="Merkhoffer B."/>
            <person name="Schneider S."/>
            <person name="Klenk H.-P."/>
            <person name="Eisen J.A."/>
        </authorList>
    </citation>
    <scope>NUCLEOTIDE SEQUENCE [LARGE SCALE GENOMIC DNA]</scope>
    <source>
        <strain evidence="2">ATCC 700085 / DSM 6578 / Z-1203</strain>
    </source>
</reference>
<dbReference type="InterPro" id="IPR050484">
    <property type="entry name" value="Transf_Hexapept/Carb_Anhydrase"/>
</dbReference>
<evidence type="ECO:0000313" key="2">
    <source>
        <dbReference type="Proteomes" id="UP000007254"/>
    </source>
</evidence>
<dbReference type="SUPFAM" id="SSF51161">
    <property type="entry name" value="Trimeric LpxA-like enzymes"/>
    <property type="match status" value="1"/>
</dbReference>
<dbReference type="Gene3D" id="2.160.10.10">
    <property type="entry name" value="Hexapeptide repeat proteins"/>
    <property type="match status" value="1"/>
</dbReference>
<dbReference type="Proteomes" id="UP000007254">
    <property type="component" value="Chromosome"/>
</dbReference>
<dbReference type="RefSeq" id="WP_014624312.1">
    <property type="nucleotide sequence ID" value="NC_017583.1"/>
</dbReference>